<gene>
    <name evidence="2" type="ORF">JI435_062380</name>
</gene>
<dbReference type="OrthoDB" id="3934814at2759"/>
<evidence type="ECO:0000256" key="1">
    <source>
        <dbReference type="SAM" id="MobiDB-lite"/>
    </source>
</evidence>
<feature type="region of interest" description="Disordered" evidence="1">
    <location>
        <begin position="196"/>
        <end position="215"/>
    </location>
</feature>
<dbReference type="KEGG" id="pno:SNOG_06238"/>
<dbReference type="OMA" id="QAHPIAD"/>
<reference evidence="3" key="1">
    <citation type="journal article" date="2021" name="BMC Genomics">
        <title>Chromosome-level genome assembly and manually-curated proteome of model necrotroph Parastagonospora nodorum Sn15 reveals a genome-wide trove of candidate effector homologs, and redundancy of virulence-related functions within an accessory chromosome.</title>
        <authorList>
            <person name="Bertazzoni S."/>
            <person name="Jones D.A.B."/>
            <person name="Phan H.T."/>
            <person name="Tan K.-C."/>
            <person name="Hane J.K."/>
        </authorList>
    </citation>
    <scope>NUCLEOTIDE SEQUENCE [LARGE SCALE GENOMIC DNA]</scope>
    <source>
        <strain evidence="3">SN15 / ATCC MYA-4574 / FGSC 10173)</strain>
    </source>
</reference>
<feature type="compositionally biased region" description="Acidic residues" evidence="1">
    <location>
        <begin position="22"/>
        <end position="33"/>
    </location>
</feature>
<dbReference type="AlphaFoldDB" id="A0A7U2F536"/>
<evidence type="ECO:0000313" key="3">
    <source>
        <dbReference type="Proteomes" id="UP000663193"/>
    </source>
</evidence>
<evidence type="ECO:0000313" key="2">
    <source>
        <dbReference type="EMBL" id="QRC98876.1"/>
    </source>
</evidence>
<dbReference type="RefSeq" id="XP_001796620.1">
    <property type="nucleotide sequence ID" value="XM_001796568.1"/>
</dbReference>
<organism evidence="2 3">
    <name type="scientific">Phaeosphaeria nodorum (strain SN15 / ATCC MYA-4574 / FGSC 10173)</name>
    <name type="common">Glume blotch fungus</name>
    <name type="synonym">Parastagonospora nodorum</name>
    <dbReference type="NCBI Taxonomy" id="321614"/>
    <lineage>
        <taxon>Eukaryota</taxon>
        <taxon>Fungi</taxon>
        <taxon>Dikarya</taxon>
        <taxon>Ascomycota</taxon>
        <taxon>Pezizomycotina</taxon>
        <taxon>Dothideomycetes</taxon>
        <taxon>Pleosporomycetidae</taxon>
        <taxon>Pleosporales</taxon>
        <taxon>Pleosporineae</taxon>
        <taxon>Phaeosphaeriaceae</taxon>
        <taxon>Parastagonospora</taxon>
    </lineage>
</organism>
<dbReference type="Proteomes" id="UP000663193">
    <property type="component" value="Chromosome 9"/>
</dbReference>
<accession>A0A7U2F536</accession>
<keyword evidence="3" id="KW-1185">Reference proteome</keyword>
<name>A0A7U2F536_PHANO</name>
<sequence length="246" mass="27755">MARRRVQSPKQSGRPNRREPAEEAEANSDEEAANTESQKILALASLLKKPKTDDKDLQQFRAKVAADRERLKAHLDQRVHQAEESETRRRDEITSTILNALTTLNRDLKGEAPTFAGTKITENAVYMPVIDVLSSSEALLEEYERLDKMIMDMRDEQEEPVPEAWHQDIQDAEKKLQMGARVALRNVKKVLGADVENDEGATAEDGDAAMQDNEGELELNYELEKSLRYAERGVRRMVKGLPGVDA</sequence>
<protein>
    <submittedName>
        <fullName evidence="2">Uncharacterized protein</fullName>
    </submittedName>
</protein>
<feature type="region of interest" description="Disordered" evidence="1">
    <location>
        <begin position="1"/>
        <end position="37"/>
    </location>
</feature>
<dbReference type="EMBL" id="CP069031">
    <property type="protein sequence ID" value="QRC98876.1"/>
    <property type="molecule type" value="Genomic_DNA"/>
</dbReference>
<proteinExistence type="predicted"/>
<dbReference type="VEuPathDB" id="FungiDB:JI435_062380"/>